<keyword evidence="3" id="KW-1185">Reference proteome</keyword>
<dbReference type="RefSeq" id="WP_203365633.1">
    <property type="nucleotide sequence ID" value="NZ_WSFT01000021.1"/>
</dbReference>
<feature type="transmembrane region" description="Helical" evidence="1">
    <location>
        <begin position="12"/>
        <end position="31"/>
    </location>
</feature>
<dbReference type="AlphaFoldDB" id="A0A942UY14"/>
<dbReference type="EMBL" id="WSFT01000021">
    <property type="protein sequence ID" value="MBS4537702.1"/>
    <property type="molecule type" value="Genomic_DNA"/>
</dbReference>
<evidence type="ECO:0000256" key="1">
    <source>
        <dbReference type="SAM" id="Phobius"/>
    </source>
</evidence>
<organism evidence="2 3">
    <name type="scientific">Anaeromonas frigoriresistens</name>
    <dbReference type="NCBI Taxonomy" id="2683708"/>
    <lineage>
        <taxon>Bacteria</taxon>
        <taxon>Bacillati</taxon>
        <taxon>Bacillota</taxon>
        <taxon>Tissierellia</taxon>
        <taxon>Tissierellales</taxon>
        <taxon>Thermohalobacteraceae</taxon>
        <taxon>Anaeromonas</taxon>
    </lineage>
</organism>
<evidence type="ECO:0000313" key="2">
    <source>
        <dbReference type="EMBL" id="MBS4537702.1"/>
    </source>
</evidence>
<comment type="caution">
    <text evidence="2">The sequence shown here is derived from an EMBL/GenBank/DDBJ whole genome shotgun (WGS) entry which is preliminary data.</text>
</comment>
<keyword evidence="1" id="KW-1133">Transmembrane helix</keyword>
<accession>A0A942UY14</accession>
<keyword evidence="1" id="KW-0472">Membrane</keyword>
<keyword evidence="1" id="KW-0812">Transmembrane</keyword>
<evidence type="ECO:0000313" key="3">
    <source>
        <dbReference type="Proteomes" id="UP000724672"/>
    </source>
</evidence>
<gene>
    <name evidence="2" type="ORF">GOQ27_04465</name>
</gene>
<name>A0A942UY14_9FIRM</name>
<dbReference type="Proteomes" id="UP000724672">
    <property type="component" value="Unassembled WGS sequence"/>
</dbReference>
<reference evidence="2" key="1">
    <citation type="submission" date="2019-12" db="EMBL/GenBank/DDBJ databases">
        <title>Clostridiaceae gen. nov. sp. nov., isolated from sediment in Xinjiang, China.</title>
        <authorList>
            <person name="Zhang R."/>
        </authorList>
    </citation>
    <scope>NUCLEOTIDE SEQUENCE</scope>
    <source>
        <strain evidence="2">D2Q-11</strain>
    </source>
</reference>
<proteinExistence type="predicted"/>
<protein>
    <submittedName>
        <fullName evidence="2">Uncharacterized protein</fullName>
    </submittedName>
</protein>
<sequence>MNRDNKRIIKLFVFIISLFVLIIVYLTYFNLFDAWKLKEHPNNFRNTIEQDIEI</sequence>